<name>A0A2U1NIU6_ARTAN</name>
<dbReference type="InterPro" id="IPR032675">
    <property type="entry name" value="LRR_dom_sf"/>
</dbReference>
<dbReference type="Pfam" id="PF00931">
    <property type="entry name" value="NB-ARC"/>
    <property type="match status" value="1"/>
</dbReference>
<dbReference type="InterPro" id="IPR058192">
    <property type="entry name" value="WHD_ROQ1-like"/>
</dbReference>
<organism evidence="4 5">
    <name type="scientific">Artemisia annua</name>
    <name type="common">Sweet wormwood</name>
    <dbReference type="NCBI Taxonomy" id="35608"/>
    <lineage>
        <taxon>Eukaryota</taxon>
        <taxon>Viridiplantae</taxon>
        <taxon>Streptophyta</taxon>
        <taxon>Embryophyta</taxon>
        <taxon>Tracheophyta</taxon>
        <taxon>Spermatophyta</taxon>
        <taxon>Magnoliopsida</taxon>
        <taxon>eudicotyledons</taxon>
        <taxon>Gunneridae</taxon>
        <taxon>Pentapetalae</taxon>
        <taxon>asterids</taxon>
        <taxon>campanulids</taxon>
        <taxon>Asterales</taxon>
        <taxon>Asteraceae</taxon>
        <taxon>Asteroideae</taxon>
        <taxon>Anthemideae</taxon>
        <taxon>Artemisiinae</taxon>
        <taxon>Artemisia</taxon>
    </lineage>
</organism>
<dbReference type="Gene3D" id="3.40.50.300">
    <property type="entry name" value="P-loop containing nucleotide triphosphate hydrolases"/>
    <property type="match status" value="1"/>
</dbReference>
<comment type="caution">
    <text evidence="4">The sequence shown here is derived from an EMBL/GenBank/DDBJ whole genome shotgun (WGS) entry which is preliminary data.</text>
</comment>
<dbReference type="GO" id="GO:0043531">
    <property type="term" value="F:ADP binding"/>
    <property type="evidence" value="ECO:0007669"/>
    <property type="project" value="InterPro"/>
</dbReference>
<proteinExistence type="predicted"/>
<evidence type="ECO:0000313" key="4">
    <source>
        <dbReference type="EMBL" id="PWA73443.1"/>
    </source>
</evidence>
<dbReference type="PRINTS" id="PR00364">
    <property type="entry name" value="DISEASERSIST"/>
</dbReference>
<dbReference type="GO" id="GO:0006952">
    <property type="term" value="P:defense response"/>
    <property type="evidence" value="ECO:0007669"/>
    <property type="project" value="InterPro"/>
</dbReference>
<dbReference type="Gene3D" id="3.80.10.10">
    <property type="entry name" value="Ribonuclease Inhibitor"/>
    <property type="match status" value="1"/>
</dbReference>
<keyword evidence="4" id="KW-0675">Receptor</keyword>
<dbReference type="SUPFAM" id="SSF52200">
    <property type="entry name" value="Toll/Interleukin receptor TIR domain"/>
    <property type="match status" value="1"/>
</dbReference>
<protein>
    <submittedName>
        <fullName evidence="4">Toll/interleukin-1 receptor (TIR) domain-containing protein</fullName>
    </submittedName>
</protein>
<dbReference type="SUPFAM" id="SSF52540">
    <property type="entry name" value="P-loop containing nucleoside triphosphate hydrolases"/>
    <property type="match status" value="1"/>
</dbReference>
<dbReference type="Pfam" id="PF23282">
    <property type="entry name" value="WHD_ROQ1"/>
    <property type="match status" value="1"/>
</dbReference>
<dbReference type="InterPro" id="IPR035897">
    <property type="entry name" value="Toll_tir_struct_dom_sf"/>
</dbReference>
<dbReference type="Proteomes" id="UP000245207">
    <property type="component" value="Unassembled WGS sequence"/>
</dbReference>
<dbReference type="InterPro" id="IPR027417">
    <property type="entry name" value="P-loop_NTPase"/>
</dbReference>
<keyword evidence="1" id="KW-0433">Leucine-rich repeat</keyword>
<dbReference type="OrthoDB" id="1357022at2759"/>
<dbReference type="InterPro" id="IPR002182">
    <property type="entry name" value="NB-ARC"/>
</dbReference>
<dbReference type="EMBL" id="PKPP01002738">
    <property type="protein sequence ID" value="PWA73443.1"/>
    <property type="molecule type" value="Genomic_DNA"/>
</dbReference>
<evidence type="ECO:0000256" key="2">
    <source>
        <dbReference type="ARBA" id="ARBA00022737"/>
    </source>
</evidence>
<keyword evidence="5" id="KW-1185">Reference proteome</keyword>
<dbReference type="Gene3D" id="3.40.50.10140">
    <property type="entry name" value="Toll/interleukin-1 receptor homology (TIR) domain"/>
    <property type="match status" value="1"/>
</dbReference>
<dbReference type="PANTHER" id="PTHR11017">
    <property type="entry name" value="LEUCINE-RICH REPEAT-CONTAINING PROTEIN"/>
    <property type="match status" value="1"/>
</dbReference>
<dbReference type="AlphaFoldDB" id="A0A2U1NIU6"/>
<accession>A0A2U1NIU6</accession>
<sequence>MASSSSRSWKYDVFLSFRGEDTRKNFVDHFYTALGQRLIRTYKDDITPRPFIWERRNITTLQIHEAAVIQNIVDAISDKLLSSNSDIDEELVGMTDRVKDLISRLEIGTGAVRMVGIWGVGGGGKTTLATSVYMKISDHFQGHCIVENIREESSKSGLKKLHENILKEVLKREVRVQSVEQGKRMIQSRLCHSKVLILLGDVDDPKQLDALAGSHSWFGDGSRIIITTKDEHVLKTRNVDHISPVTLLSQDEGIRLFIKHAYNEEEPLKDYGILSLRVVSYAHGLPLALKVLESEIMEKLKISYDGLKKVEKELFLDIACLFRWRSKDNAMEIFIACGFHPDIGIKVLIQKALITINLDGLFNMHDLVQEMAHYVVRGEHPDNPEKHSRVWKKEEIRNMCLGDGTTYFKFVSNLKKLRWIHVSWIHVIMSNDDNLEGPYFLSNELRYINWDKYPASPFPDSFQPMNLAVLKMSCSFQKELWRSHKRLPKLKILQLHDMRKLVSTPNFDGLPCLQNLELRYCKNLEEIHPSIGNHRSLKIVKGLHRVYIQQSSCMPLRFLEHQELVNLHKPCWLIGCFRVSKSGIRPSDVLVLGTKQEPNRIQVFRQQNPLSAESTSSRFILTAESILAAESDQQKQIHTSITTIESGDSVTKWVYTPYLQTHYQV</sequence>
<dbReference type="PROSITE" id="PS50104">
    <property type="entry name" value="TIR"/>
    <property type="match status" value="1"/>
</dbReference>
<dbReference type="SUPFAM" id="SSF52058">
    <property type="entry name" value="L domain-like"/>
    <property type="match status" value="1"/>
</dbReference>
<dbReference type="InterPro" id="IPR000157">
    <property type="entry name" value="TIR_dom"/>
</dbReference>
<dbReference type="PANTHER" id="PTHR11017:SF340">
    <property type="entry name" value="NB-ARC-RELATED"/>
    <property type="match status" value="1"/>
</dbReference>
<dbReference type="InterPro" id="IPR044974">
    <property type="entry name" value="Disease_R_plants"/>
</dbReference>
<evidence type="ECO:0000313" key="5">
    <source>
        <dbReference type="Proteomes" id="UP000245207"/>
    </source>
</evidence>
<evidence type="ECO:0000259" key="3">
    <source>
        <dbReference type="PROSITE" id="PS50104"/>
    </source>
</evidence>
<reference evidence="4 5" key="1">
    <citation type="journal article" date="2018" name="Mol. Plant">
        <title>The genome of Artemisia annua provides insight into the evolution of Asteraceae family and artemisinin biosynthesis.</title>
        <authorList>
            <person name="Shen Q."/>
            <person name="Zhang L."/>
            <person name="Liao Z."/>
            <person name="Wang S."/>
            <person name="Yan T."/>
            <person name="Shi P."/>
            <person name="Liu M."/>
            <person name="Fu X."/>
            <person name="Pan Q."/>
            <person name="Wang Y."/>
            <person name="Lv Z."/>
            <person name="Lu X."/>
            <person name="Zhang F."/>
            <person name="Jiang W."/>
            <person name="Ma Y."/>
            <person name="Chen M."/>
            <person name="Hao X."/>
            <person name="Li L."/>
            <person name="Tang Y."/>
            <person name="Lv G."/>
            <person name="Zhou Y."/>
            <person name="Sun X."/>
            <person name="Brodelius P.E."/>
            <person name="Rose J.K.C."/>
            <person name="Tang K."/>
        </authorList>
    </citation>
    <scope>NUCLEOTIDE SEQUENCE [LARGE SCALE GENOMIC DNA]</scope>
    <source>
        <strain evidence="5">cv. Huhao1</strain>
        <tissue evidence="4">Leaf</tissue>
    </source>
</reference>
<dbReference type="STRING" id="35608.A0A2U1NIU6"/>
<feature type="domain" description="TIR" evidence="3">
    <location>
        <begin position="9"/>
        <end position="169"/>
    </location>
</feature>
<dbReference type="GO" id="GO:0007165">
    <property type="term" value="P:signal transduction"/>
    <property type="evidence" value="ECO:0007669"/>
    <property type="project" value="InterPro"/>
</dbReference>
<dbReference type="Pfam" id="PF01582">
    <property type="entry name" value="TIR"/>
    <property type="match status" value="1"/>
</dbReference>
<gene>
    <name evidence="4" type="ORF">CTI12_AA124290</name>
</gene>
<evidence type="ECO:0000256" key="1">
    <source>
        <dbReference type="ARBA" id="ARBA00022614"/>
    </source>
</evidence>
<keyword evidence="2" id="KW-0677">Repeat</keyword>